<evidence type="ECO:0000256" key="1">
    <source>
        <dbReference type="ARBA" id="ARBA00004202"/>
    </source>
</evidence>
<dbReference type="GO" id="GO:0043190">
    <property type="term" value="C:ATP-binding cassette (ABC) transporter complex"/>
    <property type="evidence" value="ECO:0007669"/>
    <property type="project" value="TreeGrafter"/>
</dbReference>
<evidence type="ECO:0000256" key="5">
    <source>
        <dbReference type="ARBA" id="ARBA00022737"/>
    </source>
</evidence>
<evidence type="ECO:0000256" key="9">
    <source>
        <dbReference type="ARBA" id="ARBA00023136"/>
    </source>
</evidence>
<sequence>MVALIDLKNLEYHTPNQECLLKGIDFQLSPGECVLICGKSGSGKTTLLNVLSGLVPELFEGQLAGQGQMLGQQFPISDFPSHAEKIGRVFQNPKSQFFTSEVLSELAFKMENLGLSREMMQEKIQQVATFFEIEAFLAQPLYQLSGGQKQTVAFASSLLPACQILFLDEVASNLDKTGLAKLKQTLKHLKRSGVALVLVEHRLDYCLDLIDRIYVLENGQLKQELSAAELKTYSANGLAGFGLRHWQAAVNQLTLQMEKKEATIQLQLENLFFAYPKQKEKQIAIPSLTLDNSQIIGLVGENGAGKSTLVQLLTGLLKAKQSRITLNGQLMRAKDLLAQSFLVRQEVSLQLFFETVAKELTFQAKRLACYDEIVAAFGLEQLLSRHPQSLSGGEKQRVAIASALLSGKSCLYFDEPTSGLDALQMQQVSQQLRFIQQNYPVLIVVISHDQPFLSQTCDCILKLEKGRITSA</sequence>
<dbReference type="InterPro" id="IPR027417">
    <property type="entry name" value="P-loop_NTPase"/>
</dbReference>
<dbReference type="SUPFAM" id="SSF52540">
    <property type="entry name" value="P-loop containing nucleoside triphosphate hydrolases"/>
    <property type="match status" value="2"/>
</dbReference>
<keyword evidence="4" id="KW-1003">Cell membrane</keyword>
<dbReference type="GO" id="GO:0042626">
    <property type="term" value="F:ATPase-coupled transmembrane transporter activity"/>
    <property type="evidence" value="ECO:0007669"/>
    <property type="project" value="TreeGrafter"/>
</dbReference>
<comment type="function">
    <text evidence="10">Probably part of an ABC transporter complex. Responsible for energy coupling to the transport system.</text>
</comment>
<evidence type="ECO:0000256" key="11">
    <source>
        <dbReference type="SAM" id="Coils"/>
    </source>
</evidence>
<dbReference type="GO" id="GO:0016887">
    <property type="term" value="F:ATP hydrolysis activity"/>
    <property type="evidence" value="ECO:0007669"/>
    <property type="project" value="InterPro"/>
</dbReference>
<name>A0A1Y4R015_9ENTE</name>
<dbReference type="RefSeq" id="WP_016251262.1">
    <property type="nucleotide sequence ID" value="NZ_LDDZ01000016.1"/>
</dbReference>
<dbReference type="EMBL" id="NFLC01000006">
    <property type="protein sequence ID" value="OUQ10926.1"/>
    <property type="molecule type" value="Genomic_DNA"/>
</dbReference>
<reference evidence="14" key="1">
    <citation type="submission" date="2017-04" db="EMBL/GenBank/DDBJ databases">
        <title>Function of individual gut microbiota members based on whole genome sequencing of pure cultures obtained from chicken caecum.</title>
        <authorList>
            <person name="Medvecky M."/>
            <person name="Cejkova D."/>
            <person name="Polansky O."/>
            <person name="Karasova D."/>
            <person name="Kubasova T."/>
            <person name="Cizek A."/>
            <person name="Rychlik I."/>
        </authorList>
    </citation>
    <scope>NUCLEOTIDE SEQUENCE [LARGE SCALE GENOMIC DNA]</scope>
    <source>
        <strain evidence="14">An144</strain>
    </source>
</reference>
<evidence type="ECO:0000313" key="14">
    <source>
        <dbReference type="Proteomes" id="UP000196074"/>
    </source>
</evidence>
<organism evidence="13 14">
    <name type="scientific">Enterococcus cecorum</name>
    <dbReference type="NCBI Taxonomy" id="44008"/>
    <lineage>
        <taxon>Bacteria</taxon>
        <taxon>Bacillati</taxon>
        <taxon>Bacillota</taxon>
        <taxon>Bacilli</taxon>
        <taxon>Lactobacillales</taxon>
        <taxon>Enterococcaceae</taxon>
        <taxon>Enterococcus</taxon>
    </lineage>
</organism>
<feature type="domain" description="ABC transporter" evidence="12">
    <location>
        <begin position="266"/>
        <end position="471"/>
    </location>
</feature>
<dbReference type="PROSITE" id="PS50893">
    <property type="entry name" value="ABC_TRANSPORTER_2"/>
    <property type="match status" value="2"/>
</dbReference>
<dbReference type="InterPro" id="IPR017871">
    <property type="entry name" value="ABC_transporter-like_CS"/>
</dbReference>
<evidence type="ECO:0000256" key="8">
    <source>
        <dbReference type="ARBA" id="ARBA00022967"/>
    </source>
</evidence>
<dbReference type="PANTHER" id="PTHR43553:SF23">
    <property type="entry name" value="ABC TRANSPORTER ATP-BINDING COMPONENT"/>
    <property type="match status" value="1"/>
</dbReference>
<evidence type="ECO:0000259" key="12">
    <source>
        <dbReference type="PROSITE" id="PS50893"/>
    </source>
</evidence>
<dbReference type="CDD" id="cd03225">
    <property type="entry name" value="ABC_cobalt_CbiO_domain1"/>
    <property type="match status" value="1"/>
</dbReference>
<keyword evidence="8" id="KW-1278">Translocase</keyword>
<dbReference type="InterPro" id="IPR003593">
    <property type="entry name" value="AAA+_ATPase"/>
</dbReference>
<dbReference type="Pfam" id="PF00005">
    <property type="entry name" value="ABC_tran"/>
    <property type="match status" value="2"/>
</dbReference>
<keyword evidence="6" id="KW-0547">Nucleotide-binding</keyword>
<evidence type="ECO:0000256" key="10">
    <source>
        <dbReference type="ARBA" id="ARBA00025157"/>
    </source>
</evidence>
<comment type="similarity">
    <text evidence="2">Belongs to the ABC transporter superfamily.</text>
</comment>
<evidence type="ECO:0000256" key="2">
    <source>
        <dbReference type="ARBA" id="ARBA00005417"/>
    </source>
</evidence>
<dbReference type="Proteomes" id="UP000196074">
    <property type="component" value="Unassembled WGS sequence"/>
</dbReference>
<accession>A0A1Y4R015</accession>
<evidence type="ECO:0000256" key="3">
    <source>
        <dbReference type="ARBA" id="ARBA00022448"/>
    </source>
</evidence>
<dbReference type="AlphaFoldDB" id="A0A1Y4R015"/>
<dbReference type="PANTHER" id="PTHR43553">
    <property type="entry name" value="HEAVY METAL TRANSPORTER"/>
    <property type="match status" value="1"/>
</dbReference>
<protein>
    <recommendedName>
        <fullName evidence="12">ABC transporter domain-containing protein</fullName>
    </recommendedName>
</protein>
<comment type="subcellular location">
    <subcellularLocation>
        <location evidence="1">Cell membrane</location>
        <topology evidence="1">Peripheral membrane protein</topology>
    </subcellularLocation>
</comment>
<dbReference type="SMART" id="SM00382">
    <property type="entry name" value="AAA"/>
    <property type="match status" value="2"/>
</dbReference>
<keyword evidence="7" id="KW-0067">ATP-binding</keyword>
<keyword evidence="9" id="KW-0472">Membrane</keyword>
<evidence type="ECO:0000256" key="4">
    <source>
        <dbReference type="ARBA" id="ARBA00022475"/>
    </source>
</evidence>
<dbReference type="Gene3D" id="3.40.50.300">
    <property type="entry name" value="P-loop containing nucleotide triphosphate hydrolases"/>
    <property type="match status" value="2"/>
</dbReference>
<keyword evidence="11" id="KW-0175">Coiled coil</keyword>
<dbReference type="GeneID" id="60872121"/>
<dbReference type="InterPro" id="IPR015856">
    <property type="entry name" value="ABC_transpr_CbiO/EcfA_su"/>
</dbReference>
<evidence type="ECO:0000313" key="13">
    <source>
        <dbReference type="EMBL" id="OUQ10926.1"/>
    </source>
</evidence>
<dbReference type="InterPro" id="IPR003439">
    <property type="entry name" value="ABC_transporter-like_ATP-bd"/>
</dbReference>
<evidence type="ECO:0000256" key="6">
    <source>
        <dbReference type="ARBA" id="ARBA00022741"/>
    </source>
</evidence>
<keyword evidence="3" id="KW-0813">Transport</keyword>
<dbReference type="InterPro" id="IPR050095">
    <property type="entry name" value="ECF_ABC_transporter_ATP-bd"/>
</dbReference>
<dbReference type="PROSITE" id="PS00211">
    <property type="entry name" value="ABC_TRANSPORTER_1"/>
    <property type="match status" value="1"/>
</dbReference>
<gene>
    <name evidence="13" type="ORF">B5E88_04325</name>
</gene>
<feature type="coiled-coil region" evidence="11">
    <location>
        <begin position="243"/>
        <end position="270"/>
    </location>
</feature>
<evidence type="ECO:0000256" key="7">
    <source>
        <dbReference type="ARBA" id="ARBA00022840"/>
    </source>
</evidence>
<comment type="caution">
    <text evidence="13">The sequence shown here is derived from an EMBL/GenBank/DDBJ whole genome shotgun (WGS) entry which is preliminary data.</text>
</comment>
<feature type="domain" description="ABC transporter" evidence="12">
    <location>
        <begin position="5"/>
        <end position="243"/>
    </location>
</feature>
<proteinExistence type="inferred from homology"/>
<keyword evidence="5" id="KW-0677">Repeat</keyword>
<dbReference type="GO" id="GO:0005524">
    <property type="term" value="F:ATP binding"/>
    <property type="evidence" value="ECO:0007669"/>
    <property type="project" value="UniProtKB-KW"/>
</dbReference>